<proteinExistence type="predicted"/>
<accession>A0A9Q0S5B2</accession>
<protein>
    <submittedName>
        <fullName evidence="2">Uncharacterized protein</fullName>
    </submittedName>
</protein>
<dbReference type="AlphaFoldDB" id="A0A9Q0S5B2"/>
<dbReference type="OrthoDB" id="5086500at2759"/>
<keyword evidence="1" id="KW-1133">Transmembrane helix</keyword>
<keyword evidence="1" id="KW-0812">Transmembrane</keyword>
<evidence type="ECO:0000313" key="3">
    <source>
        <dbReference type="Proteomes" id="UP001151699"/>
    </source>
</evidence>
<name>A0A9Q0S5B2_9DIPT</name>
<comment type="caution">
    <text evidence="2">The sequence shown here is derived from an EMBL/GenBank/DDBJ whole genome shotgun (WGS) entry which is preliminary data.</text>
</comment>
<keyword evidence="1" id="KW-0472">Membrane</keyword>
<reference evidence="2" key="1">
    <citation type="submission" date="2022-07" db="EMBL/GenBank/DDBJ databases">
        <authorList>
            <person name="Trinca V."/>
            <person name="Uliana J.V.C."/>
            <person name="Torres T.T."/>
            <person name="Ward R.J."/>
            <person name="Monesi N."/>
        </authorList>
    </citation>
    <scope>NUCLEOTIDE SEQUENCE</scope>
    <source>
        <strain evidence="2">HSMRA1968</strain>
        <tissue evidence="2">Whole embryos</tissue>
    </source>
</reference>
<dbReference type="Proteomes" id="UP001151699">
    <property type="component" value="Chromosome B"/>
</dbReference>
<feature type="transmembrane region" description="Helical" evidence="1">
    <location>
        <begin position="37"/>
        <end position="54"/>
    </location>
</feature>
<gene>
    <name evidence="2" type="ORF">Bhyg_08810</name>
</gene>
<keyword evidence="3" id="KW-1185">Reference proteome</keyword>
<dbReference type="EMBL" id="WJQU01000002">
    <property type="protein sequence ID" value="KAJ6643845.1"/>
    <property type="molecule type" value="Genomic_DNA"/>
</dbReference>
<evidence type="ECO:0000313" key="2">
    <source>
        <dbReference type="EMBL" id="KAJ6643845.1"/>
    </source>
</evidence>
<sequence length="170" mass="19997">MLTKQRKGQTEDPDTEKHPVPLKLCHKMIEWNKGFRLGVHIVDIMVGSVIYFYYKMEQSLKSLINTHVLDIDKKHPHYIYLNYSIYKEHQLAEMKNSQAHDKVTGEKWKNDDFYVLNVDHVGLSKPNTQQSLLYQRLLMIIKDVLVAFAKENASKRAQDDDDDCEPHDMH</sequence>
<organism evidence="2 3">
    <name type="scientific">Pseudolycoriella hygida</name>
    <dbReference type="NCBI Taxonomy" id="35572"/>
    <lineage>
        <taxon>Eukaryota</taxon>
        <taxon>Metazoa</taxon>
        <taxon>Ecdysozoa</taxon>
        <taxon>Arthropoda</taxon>
        <taxon>Hexapoda</taxon>
        <taxon>Insecta</taxon>
        <taxon>Pterygota</taxon>
        <taxon>Neoptera</taxon>
        <taxon>Endopterygota</taxon>
        <taxon>Diptera</taxon>
        <taxon>Nematocera</taxon>
        <taxon>Sciaroidea</taxon>
        <taxon>Sciaridae</taxon>
        <taxon>Pseudolycoriella</taxon>
    </lineage>
</organism>
<evidence type="ECO:0000256" key="1">
    <source>
        <dbReference type="SAM" id="Phobius"/>
    </source>
</evidence>